<gene>
    <name evidence="5" type="ORF">F0L68_35785</name>
</gene>
<evidence type="ECO:0000256" key="3">
    <source>
        <dbReference type="ARBA" id="ARBA00023163"/>
    </source>
</evidence>
<dbReference type="EMBL" id="VUOB01000075">
    <property type="protein sequence ID" value="KAA2252409.1"/>
    <property type="molecule type" value="Genomic_DNA"/>
</dbReference>
<dbReference type="Pfam" id="PF01638">
    <property type="entry name" value="HxlR"/>
    <property type="match status" value="1"/>
</dbReference>
<dbReference type="Gene3D" id="1.10.10.10">
    <property type="entry name" value="Winged helix-like DNA-binding domain superfamily/Winged helix DNA-binding domain"/>
    <property type="match status" value="1"/>
</dbReference>
<proteinExistence type="predicted"/>
<dbReference type="OrthoDB" id="5181972at2"/>
<dbReference type="InterPro" id="IPR036388">
    <property type="entry name" value="WH-like_DNA-bd_sf"/>
</dbReference>
<dbReference type="InterPro" id="IPR002577">
    <property type="entry name" value="HTH_HxlR"/>
</dbReference>
<evidence type="ECO:0000313" key="5">
    <source>
        <dbReference type="EMBL" id="KAA2252409.1"/>
    </source>
</evidence>
<dbReference type="AlphaFoldDB" id="A0A5B2WPR7"/>
<accession>A0A5B2WPR7</accession>
<evidence type="ECO:0000259" key="4">
    <source>
        <dbReference type="PROSITE" id="PS51118"/>
    </source>
</evidence>
<feature type="domain" description="HTH hxlR-type" evidence="4">
    <location>
        <begin position="11"/>
        <end position="108"/>
    </location>
</feature>
<dbReference type="RefSeq" id="WP_149854333.1">
    <property type="nucleotide sequence ID" value="NZ_VUOB01000075.1"/>
</dbReference>
<dbReference type="PROSITE" id="PS51118">
    <property type="entry name" value="HTH_HXLR"/>
    <property type="match status" value="1"/>
</dbReference>
<dbReference type="SUPFAM" id="SSF46785">
    <property type="entry name" value="Winged helix' DNA-binding domain"/>
    <property type="match status" value="1"/>
</dbReference>
<reference evidence="5 6" key="2">
    <citation type="submission" date="2019-09" db="EMBL/GenBank/DDBJ databases">
        <authorList>
            <person name="Jin C."/>
        </authorList>
    </citation>
    <scope>NUCLEOTIDE SEQUENCE [LARGE SCALE GENOMIC DNA]</scope>
    <source>
        <strain evidence="5 6">AN110305</strain>
    </source>
</reference>
<evidence type="ECO:0000313" key="6">
    <source>
        <dbReference type="Proteomes" id="UP000323454"/>
    </source>
</evidence>
<dbReference type="PANTHER" id="PTHR33204:SF18">
    <property type="entry name" value="TRANSCRIPTIONAL REGULATORY PROTEIN"/>
    <property type="match status" value="1"/>
</dbReference>
<dbReference type="PANTHER" id="PTHR33204">
    <property type="entry name" value="TRANSCRIPTIONAL REGULATOR, MARR FAMILY"/>
    <property type="match status" value="1"/>
</dbReference>
<evidence type="ECO:0000256" key="1">
    <source>
        <dbReference type="ARBA" id="ARBA00023015"/>
    </source>
</evidence>
<organism evidence="5 6">
    <name type="scientific">Solihabitans fulvus</name>
    <dbReference type="NCBI Taxonomy" id="1892852"/>
    <lineage>
        <taxon>Bacteria</taxon>
        <taxon>Bacillati</taxon>
        <taxon>Actinomycetota</taxon>
        <taxon>Actinomycetes</taxon>
        <taxon>Pseudonocardiales</taxon>
        <taxon>Pseudonocardiaceae</taxon>
        <taxon>Solihabitans</taxon>
    </lineage>
</organism>
<dbReference type="InterPro" id="IPR036390">
    <property type="entry name" value="WH_DNA-bd_sf"/>
</dbReference>
<keyword evidence="1" id="KW-0805">Transcription regulation</keyword>
<keyword evidence="6" id="KW-1185">Reference proteome</keyword>
<dbReference type="GO" id="GO:0003677">
    <property type="term" value="F:DNA binding"/>
    <property type="evidence" value="ECO:0007669"/>
    <property type="project" value="UniProtKB-KW"/>
</dbReference>
<keyword evidence="3" id="KW-0804">Transcription</keyword>
<name>A0A5B2WPR7_9PSEU</name>
<comment type="caution">
    <text evidence="5">The sequence shown here is derived from an EMBL/GenBank/DDBJ whole genome shotgun (WGS) entry which is preliminary data.</text>
</comment>
<dbReference type="Proteomes" id="UP000323454">
    <property type="component" value="Unassembled WGS sequence"/>
</dbReference>
<protein>
    <submittedName>
        <fullName evidence="5">Helix-turn-helix transcriptional regulator</fullName>
    </submittedName>
</protein>
<sequence length="164" mass="17881">MNRDRFATMACSVARTAGLIADPWTLLVLRDLFLGVNRFEQLVRDLGVATNILTERLERLMASGLVEREAYQRNPVRYEYSLTESGTGLYGVVISLLAWGDHHLAVDGVPMRLVHEVCGEEITPVVTCAHCGTVLRPDEVTVLAGPGGRHAPGTAVIAELLTMP</sequence>
<evidence type="ECO:0000256" key="2">
    <source>
        <dbReference type="ARBA" id="ARBA00023125"/>
    </source>
</evidence>
<keyword evidence="2" id="KW-0238">DNA-binding</keyword>
<reference evidence="5 6" key="1">
    <citation type="submission" date="2019-09" db="EMBL/GenBank/DDBJ databases">
        <title>Goodfellowia gen. nov., a new genus of the Pseudonocardineae related to Actinoalloteichus, containing Goodfellowia coeruleoviolacea gen. nov., comb. nov. gen. nov., comb. nov.</title>
        <authorList>
            <person name="Labeda D."/>
        </authorList>
    </citation>
    <scope>NUCLEOTIDE SEQUENCE [LARGE SCALE GENOMIC DNA]</scope>
    <source>
        <strain evidence="5 6">AN110305</strain>
    </source>
</reference>